<dbReference type="GO" id="GO:0005085">
    <property type="term" value="F:guanyl-nucleotide exchange factor activity"/>
    <property type="evidence" value="ECO:0007669"/>
    <property type="project" value="InterPro"/>
</dbReference>
<reference evidence="2" key="2">
    <citation type="submission" date="2025-09" db="UniProtKB">
        <authorList>
            <consortium name="Ensembl"/>
        </authorList>
    </citation>
    <scope>IDENTIFICATION</scope>
</reference>
<dbReference type="OMA" id="ITVHICK"/>
<dbReference type="InterPro" id="IPR011990">
    <property type="entry name" value="TPR-like_helical_dom_sf"/>
</dbReference>
<dbReference type="AlphaFoldDB" id="A0A3Q2Y3J8"/>
<accession>A0A3Q2Y3J8</accession>
<reference evidence="2" key="1">
    <citation type="submission" date="2025-08" db="UniProtKB">
        <authorList>
            <consortium name="Ensembl"/>
        </authorList>
    </citation>
    <scope>IDENTIFICATION</scope>
</reference>
<dbReference type="SMART" id="SM00390">
    <property type="entry name" value="GoLoco"/>
    <property type="match status" value="2"/>
</dbReference>
<keyword evidence="3" id="KW-1185">Reference proteome</keyword>
<dbReference type="Gene3D" id="1.25.40.10">
    <property type="entry name" value="Tetratricopeptide repeat domain"/>
    <property type="match status" value="1"/>
</dbReference>
<dbReference type="PANTHER" id="PTHR47503">
    <property type="entry name" value="PURKINJE CELL PROTEIN 2"/>
    <property type="match status" value="1"/>
</dbReference>
<feature type="compositionally biased region" description="Low complexity" evidence="1">
    <location>
        <begin position="30"/>
        <end position="45"/>
    </location>
</feature>
<dbReference type="Proteomes" id="UP000264820">
    <property type="component" value="Unplaced"/>
</dbReference>
<name>A0A3Q2Y3J8_HIPCM</name>
<dbReference type="InterPro" id="IPR003109">
    <property type="entry name" value="GoLoco_motif"/>
</dbReference>
<dbReference type="STRING" id="109280.ENSHCOP00000011512"/>
<sequence length="118" mass="13024">MLLGAPHSQQQFLKMMTHAQRGRMDEQRCTLPQSKSTPTTPTRSPNKAPAGPDMDTFFRMVACSQACRLDDQRVALPSLPGINATSEGKHNGSHAKAATLVCAFIRVDTVNELIFFFF</sequence>
<evidence type="ECO:0000313" key="2">
    <source>
        <dbReference type="Ensembl" id="ENSHCOP00000011512.1"/>
    </source>
</evidence>
<evidence type="ECO:0000256" key="1">
    <source>
        <dbReference type="SAM" id="MobiDB-lite"/>
    </source>
</evidence>
<dbReference type="InterPro" id="IPR042168">
    <property type="entry name" value="Pcp2"/>
</dbReference>
<proteinExistence type="predicted"/>
<dbReference type="PANTHER" id="PTHR47503:SF1">
    <property type="entry name" value="PURKINJE CELL PROTEIN 2 HOMOLOG"/>
    <property type="match status" value="1"/>
</dbReference>
<dbReference type="PROSITE" id="PS50877">
    <property type="entry name" value="GOLOCO"/>
    <property type="match status" value="1"/>
</dbReference>
<evidence type="ECO:0000313" key="3">
    <source>
        <dbReference type="Proteomes" id="UP000264820"/>
    </source>
</evidence>
<feature type="region of interest" description="Disordered" evidence="1">
    <location>
        <begin position="16"/>
        <end position="52"/>
    </location>
</feature>
<protein>
    <submittedName>
        <fullName evidence="2">Uncharacterized protein</fullName>
    </submittedName>
</protein>
<dbReference type="Ensembl" id="ENSHCOT00000018249.1">
    <property type="protein sequence ID" value="ENSHCOP00000011512.1"/>
    <property type="gene ID" value="ENSHCOG00000014334.1"/>
</dbReference>
<dbReference type="GeneTree" id="ENSGT01030000235442"/>
<organism evidence="2 3">
    <name type="scientific">Hippocampus comes</name>
    <name type="common">Tiger tail seahorse</name>
    <dbReference type="NCBI Taxonomy" id="109280"/>
    <lineage>
        <taxon>Eukaryota</taxon>
        <taxon>Metazoa</taxon>
        <taxon>Chordata</taxon>
        <taxon>Craniata</taxon>
        <taxon>Vertebrata</taxon>
        <taxon>Euteleostomi</taxon>
        <taxon>Actinopterygii</taxon>
        <taxon>Neopterygii</taxon>
        <taxon>Teleostei</taxon>
        <taxon>Neoteleostei</taxon>
        <taxon>Acanthomorphata</taxon>
        <taxon>Syngnathiaria</taxon>
        <taxon>Syngnathiformes</taxon>
        <taxon>Syngnathoidei</taxon>
        <taxon>Syngnathidae</taxon>
        <taxon>Hippocampus</taxon>
    </lineage>
</organism>